<dbReference type="EMBL" id="CACVKT020004125">
    <property type="protein sequence ID" value="CAC5388071.1"/>
    <property type="molecule type" value="Genomic_DNA"/>
</dbReference>
<reference evidence="2 3" key="1">
    <citation type="submission" date="2020-06" db="EMBL/GenBank/DDBJ databases">
        <authorList>
            <person name="Li R."/>
            <person name="Bekaert M."/>
        </authorList>
    </citation>
    <scope>NUCLEOTIDE SEQUENCE [LARGE SCALE GENOMIC DNA]</scope>
    <source>
        <strain evidence="3">wild</strain>
    </source>
</reference>
<feature type="compositionally biased region" description="Basic and acidic residues" evidence="1">
    <location>
        <begin position="136"/>
        <end position="149"/>
    </location>
</feature>
<dbReference type="AlphaFoldDB" id="A0A6J8BXX4"/>
<organism evidence="2 3">
    <name type="scientific">Mytilus coruscus</name>
    <name type="common">Sea mussel</name>
    <dbReference type="NCBI Taxonomy" id="42192"/>
    <lineage>
        <taxon>Eukaryota</taxon>
        <taxon>Metazoa</taxon>
        <taxon>Spiralia</taxon>
        <taxon>Lophotrochozoa</taxon>
        <taxon>Mollusca</taxon>
        <taxon>Bivalvia</taxon>
        <taxon>Autobranchia</taxon>
        <taxon>Pteriomorphia</taxon>
        <taxon>Mytilida</taxon>
        <taxon>Mytiloidea</taxon>
        <taxon>Mytilidae</taxon>
        <taxon>Mytilinae</taxon>
        <taxon>Mytilus</taxon>
    </lineage>
</organism>
<keyword evidence="3" id="KW-1185">Reference proteome</keyword>
<feature type="compositionally biased region" description="Polar residues" evidence="1">
    <location>
        <begin position="182"/>
        <end position="195"/>
    </location>
</feature>
<sequence length="201" mass="22941">MGEDVTLDPQDGEKTPPAVKLAEVPSLRALDSHKDALQQIKKVEEVVNNNQQKKLLCNKRKRWRKLFHNNQQKQLLCNKRTRWRKLCHINRQKKLLCNKRQKCLLHHSRGNCCDSTRGCPATGQFPVRRRGAYGEQADRNPPKRSREADAANTILTRSPPCCSRTVSRQRGGHPAIPGMVLENSQGYRSDGNQANHRGLRP</sequence>
<name>A0A6J8BXX4_MYTCO</name>
<protein>
    <submittedName>
        <fullName evidence="2">Uncharacterized protein</fullName>
    </submittedName>
</protein>
<feature type="region of interest" description="Disordered" evidence="1">
    <location>
        <begin position="130"/>
        <end position="201"/>
    </location>
</feature>
<evidence type="ECO:0000313" key="2">
    <source>
        <dbReference type="EMBL" id="CAC5388071.1"/>
    </source>
</evidence>
<dbReference type="Proteomes" id="UP000507470">
    <property type="component" value="Unassembled WGS sequence"/>
</dbReference>
<evidence type="ECO:0000313" key="3">
    <source>
        <dbReference type="Proteomes" id="UP000507470"/>
    </source>
</evidence>
<accession>A0A6J8BXX4</accession>
<feature type="region of interest" description="Disordered" evidence="1">
    <location>
        <begin position="1"/>
        <end position="20"/>
    </location>
</feature>
<gene>
    <name evidence="2" type="ORF">MCOR_23356</name>
</gene>
<proteinExistence type="predicted"/>
<evidence type="ECO:0000256" key="1">
    <source>
        <dbReference type="SAM" id="MobiDB-lite"/>
    </source>
</evidence>